<dbReference type="EMBL" id="MLKD01000003">
    <property type="protein sequence ID" value="OQE28533.1"/>
    <property type="molecule type" value="Genomic_DNA"/>
</dbReference>
<dbReference type="PANTHER" id="PTHR42034:SF1">
    <property type="entry name" value="CONDENSATION DOMAIN-CONTAINING PROTEIN"/>
    <property type="match status" value="1"/>
</dbReference>
<reference evidence="2" key="1">
    <citation type="journal article" date="2017" name="Nat. Microbiol.">
        <title>Global analysis of biosynthetic gene clusters reveals vast potential of secondary metabolite production in Penicillium species.</title>
        <authorList>
            <person name="Nielsen J.C."/>
            <person name="Grijseels S."/>
            <person name="Prigent S."/>
            <person name="Ji B."/>
            <person name="Dainat J."/>
            <person name="Nielsen K.F."/>
            <person name="Frisvad J.C."/>
            <person name="Workman M."/>
            <person name="Nielsen J."/>
        </authorList>
    </citation>
    <scope>NUCLEOTIDE SEQUENCE [LARGE SCALE GENOMIC DNA]</scope>
    <source>
        <strain evidence="2">IBT 24891</strain>
    </source>
</reference>
<comment type="caution">
    <text evidence="1">The sequence shown here is derived from an EMBL/GenBank/DDBJ whole genome shotgun (WGS) entry which is preliminary data.</text>
</comment>
<proteinExistence type="predicted"/>
<name>A0A1V6TSL0_9EURO</name>
<dbReference type="AlphaFoldDB" id="A0A1V6TSL0"/>
<dbReference type="PANTHER" id="PTHR42034">
    <property type="entry name" value="CHROMOSOME 7, WHOLE GENOME SHOTGUN SEQUENCE-RELATED"/>
    <property type="match status" value="1"/>
</dbReference>
<gene>
    <name evidence="1" type="ORF">PENSTE_c003G01187</name>
</gene>
<dbReference type="Proteomes" id="UP000191285">
    <property type="component" value="Unassembled WGS sequence"/>
</dbReference>
<dbReference type="InterPro" id="IPR023213">
    <property type="entry name" value="CAT-like_dom_sf"/>
</dbReference>
<dbReference type="Gene3D" id="3.30.559.10">
    <property type="entry name" value="Chloramphenicol acetyltransferase-like domain"/>
    <property type="match status" value="1"/>
</dbReference>
<accession>A0A1V6TSL0</accession>
<keyword evidence="2" id="KW-1185">Reference proteome</keyword>
<evidence type="ECO:0008006" key="3">
    <source>
        <dbReference type="Google" id="ProtNLM"/>
    </source>
</evidence>
<organism evidence="1 2">
    <name type="scientific">Penicillium steckii</name>
    <dbReference type="NCBI Taxonomy" id="303698"/>
    <lineage>
        <taxon>Eukaryota</taxon>
        <taxon>Fungi</taxon>
        <taxon>Dikarya</taxon>
        <taxon>Ascomycota</taxon>
        <taxon>Pezizomycotina</taxon>
        <taxon>Eurotiomycetes</taxon>
        <taxon>Eurotiomycetidae</taxon>
        <taxon>Eurotiales</taxon>
        <taxon>Aspergillaceae</taxon>
        <taxon>Penicillium</taxon>
    </lineage>
</organism>
<evidence type="ECO:0000313" key="2">
    <source>
        <dbReference type="Proteomes" id="UP000191285"/>
    </source>
</evidence>
<protein>
    <recommendedName>
        <fullName evidence="3">Condensation domain-containing protein</fullName>
    </recommendedName>
</protein>
<sequence length="295" mass="32803">MSWVQVSESRWERQANGMESYFIAIENLTASLCEGRRQYTINSRLKLRYEQPQIAATVEGIKKVYEVPDDSALENWLERTFITSDASDAEALSREVTPIQQATLYYLPRSSELLIRAPHSLIDGVGMIMLWHSYLTAITAPREIAFGDEATRLPNTLETLLHHPDPPRAEMTAKAQEIIDAFVAAPGLGPMNNVGKVPPGPTQRRELAFSVETTSSIVCACKDNGYSVSAAVHAAFIQTLIKHAHPAGDKTKYVTATNPDIRTFLPKPYNTSNYAAALFYTPWAFQIDPPPDSFD</sequence>
<evidence type="ECO:0000313" key="1">
    <source>
        <dbReference type="EMBL" id="OQE28533.1"/>
    </source>
</evidence>
<dbReference type="Gene3D" id="3.30.559.30">
    <property type="entry name" value="Nonribosomal peptide synthetase, condensation domain"/>
    <property type="match status" value="1"/>
</dbReference>
<dbReference type="OrthoDB" id="2548233at2759"/>